<dbReference type="SUPFAM" id="SSF46785">
    <property type="entry name" value="Winged helix' DNA-binding domain"/>
    <property type="match status" value="1"/>
</dbReference>
<comment type="caution">
    <text evidence="4">The sequence shown here is derived from an EMBL/GenBank/DDBJ whole genome shotgun (WGS) entry which is preliminary data.</text>
</comment>
<dbReference type="Pfam" id="PF00480">
    <property type="entry name" value="ROK"/>
    <property type="match status" value="1"/>
</dbReference>
<dbReference type="InterPro" id="IPR036388">
    <property type="entry name" value="WH-like_DNA-bd_sf"/>
</dbReference>
<dbReference type="InterPro" id="IPR036390">
    <property type="entry name" value="WH_DNA-bd_sf"/>
</dbReference>
<keyword evidence="3" id="KW-0119">Carbohydrate metabolism</keyword>
<dbReference type="OrthoDB" id="9796533at2"/>
<comment type="function">
    <text evidence="1">Transcriptional repressor of xylose-utilizing enzymes.</text>
</comment>
<comment type="similarity">
    <text evidence="2">Belongs to the ROK (NagC/XylR) family.</text>
</comment>
<organism evidence="4 5">
    <name type="scientific">Robinsoniella peoriensis</name>
    <dbReference type="NCBI Taxonomy" id="180332"/>
    <lineage>
        <taxon>Bacteria</taxon>
        <taxon>Bacillati</taxon>
        <taxon>Bacillota</taxon>
        <taxon>Clostridia</taxon>
        <taxon>Lachnospirales</taxon>
        <taxon>Lachnospiraceae</taxon>
        <taxon>Robinsoniella</taxon>
    </lineage>
</organism>
<evidence type="ECO:0000256" key="2">
    <source>
        <dbReference type="ARBA" id="ARBA00006479"/>
    </source>
</evidence>
<evidence type="ECO:0000256" key="3">
    <source>
        <dbReference type="ARBA" id="ARBA00022629"/>
    </source>
</evidence>
<protein>
    <submittedName>
        <fullName evidence="4">Making large colonies protein</fullName>
    </submittedName>
</protein>
<keyword evidence="5" id="KW-1185">Reference proteome</keyword>
<dbReference type="Pfam" id="PF13412">
    <property type="entry name" value="HTH_24"/>
    <property type="match status" value="1"/>
</dbReference>
<dbReference type="AlphaFoldDB" id="A0A4U8Q213"/>
<dbReference type="STRING" id="180332.GCA_000797495_00456"/>
<proteinExistence type="inferred from homology"/>
<name>A0A4U8Q213_9FIRM</name>
<dbReference type="PANTHER" id="PTHR18964:SF110">
    <property type="entry name" value="TRANSCRIPTIONAL REGULATOR, XYLR-RELATED"/>
    <property type="match status" value="1"/>
</dbReference>
<dbReference type="EMBL" id="QGQD01000086">
    <property type="protein sequence ID" value="TLC98730.1"/>
    <property type="molecule type" value="Genomic_DNA"/>
</dbReference>
<dbReference type="InterPro" id="IPR043129">
    <property type="entry name" value="ATPase_NBD"/>
</dbReference>
<dbReference type="GO" id="GO:0042732">
    <property type="term" value="P:D-xylose metabolic process"/>
    <property type="evidence" value="ECO:0007669"/>
    <property type="project" value="UniProtKB-KW"/>
</dbReference>
<gene>
    <name evidence="4" type="primary">mlc_5</name>
    <name evidence="4" type="ORF">DSM106044_04481</name>
</gene>
<dbReference type="PANTHER" id="PTHR18964">
    <property type="entry name" value="ROK (REPRESSOR, ORF, KINASE) FAMILY"/>
    <property type="match status" value="1"/>
</dbReference>
<keyword evidence="3" id="KW-0859">Xylose metabolism</keyword>
<dbReference type="Gene3D" id="3.30.420.40">
    <property type="match status" value="2"/>
</dbReference>
<dbReference type="InterPro" id="IPR000600">
    <property type="entry name" value="ROK"/>
</dbReference>
<sequence>MRTLYTTVFMEEKFIQKRCDFTNMEEFGIMEQIILETPVARKGKIGIVSMKSTSMELKKINRNNIYRLILNDKKISKQDVAYKLRLSLPTVSQNLSELMEMDLIEETGTFESTGGRKAKCLSCNGRAKVGIGLDITKNHISLAIVDLTGNMVDCIRVRRTFEADKAYYEEIRSLLEQIVEKNQIDPKTVLGVAVTLPAIIGGDRKSIPQVYLFSLPPDFYEELKEYIPYPYTFYNDSNGGGFAEMWYREKGKNILYLFLGPTVGGAILLDDKIYYGDNQRSGEFGHTTLVPGGKKCYCGKEGCADAYLASSILSDQTDGSLERFFKLLDAGDDQCRKIWEEYVYYLSVHINNLRTFFDCKVVLGGYVGGYIKKYIKDIQIQVAGRNTFENDGSYVEASNFSWWSSAVGGALLYVSEFIKEV</sequence>
<evidence type="ECO:0000313" key="5">
    <source>
        <dbReference type="Proteomes" id="UP000306509"/>
    </source>
</evidence>
<evidence type="ECO:0000313" key="4">
    <source>
        <dbReference type="EMBL" id="TLC98730.1"/>
    </source>
</evidence>
<evidence type="ECO:0000256" key="1">
    <source>
        <dbReference type="ARBA" id="ARBA00002486"/>
    </source>
</evidence>
<dbReference type="SUPFAM" id="SSF53067">
    <property type="entry name" value="Actin-like ATPase domain"/>
    <property type="match status" value="1"/>
</dbReference>
<reference evidence="4 5" key="1">
    <citation type="journal article" date="2019" name="Anaerobe">
        <title>Detection of Robinsoniella peoriensis in multiple bone samples of a trauma patient.</title>
        <authorList>
            <person name="Schrottner P."/>
            <person name="Hartwich K."/>
            <person name="Bunk B."/>
            <person name="Schober I."/>
            <person name="Helbig S."/>
            <person name="Rudolph W.W."/>
            <person name="Gunzer F."/>
        </authorList>
    </citation>
    <scope>NUCLEOTIDE SEQUENCE [LARGE SCALE GENOMIC DNA]</scope>
    <source>
        <strain evidence="4 5">DSM 106044</strain>
    </source>
</reference>
<dbReference type="Proteomes" id="UP000306509">
    <property type="component" value="Unassembled WGS sequence"/>
</dbReference>
<dbReference type="Gene3D" id="1.10.10.10">
    <property type="entry name" value="Winged helix-like DNA-binding domain superfamily/Winged helix DNA-binding domain"/>
    <property type="match status" value="1"/>
</dbReference>
<accession>A0A4U8Q213</accession>